<dbReference type="SUPFAM" id="SSF56954">
    <property type="entry name" value="Outer membrane efflux proteins (OEP)"/>
    <property type="match status" value="1"/>
</dbReference>
<keyword evidence="2" id="KW-0732">Signal</keyword>
<accession>A0ABZ2DCN8</accession>
<comment type="similarity">
    <text evidence="1">Belongs to the outer membrane factor (OMF) (TC 1.B.17) family.</text>
</comment>
<dbReference type="Gene3D" id="1.20.1600.10">
    <property type="entry name" value="Outer membrane efflux proteins (OEP)"/>
    <property type="match status" value="1"/>
</dbReference>
<dbReference type="Pfam" id="PF02321">
    <property type="entry name" value="OEP"/>
    <property type="match status" value="2"/>
</dbReference>
<evidence type="ECO:0000256" key="1">
    <source>
        <dbReference type="ARBA" id="ARBA00007613"/>
    </source>
</evidence>
<keyword evidence="4" id="KW-1185">Reference proteome</keyword>
<sequence length="411" mass="44833">MDWRIYWAPAAALLSAPAVQAQPVGYQETLRLAALEQPALQAREAQIEARRQTAEAADELPDPRLTAGLMNLPVTGPEALDPTGQMMTMLQLGVEQEIPNLAKRHAQTGIAEADVSLARAELAHAEHMARLGAGRAWIALAFAQRRLALADQTLGQLRELVPVARSAVASGSARPAKSLEIRRALLEIEDARTRIEAEREAAQARLQRYVAVEAPVAEGAAPPAEIDAARLRATLEHNPEFLLAGAAVGRAQAATDRARADKRPDFAIGVGYGLRDGQYGDVFSVMGSVTLPLFSGRRQDPRIRAAQAEEAAARAQRDDRLRELEAQFEADLAAWRSAYRQWQRAEEELLPLARERADLERASFAAGRAELLDVVEAMTALAILRLDILEREAATVEAAATLRLTYTEHRP</sequence>
<gene>
    <name evidence="3" type="ORF">V5F89_04145</name>
</gene>
<protein>
    <submittedName>
        <fullName evidence="3">TolC family protein</fullName>
    </submittedName>
</protein>
<dbReference type="Proteomes" id="UP001335183">
    <property type="component" value="Chromosome"/>
</dbReference>
<evidence type="ECO:0000256" key="2">
    <source>
        <dbReference type="SAM" id="SignalP"/>
    </source>
</evidence>
<proteinExistence type="inferred from homology"/>
<dbReference type="PANTHER" id="PTHR30203:SF24">
    <property type="entry name" value="BLR4935 PROTEIN"/>
    <property type="match status" value="1"/>
</dbReference>
<dbReference type="InterPro" id="IPR003423">
    <property type="entry name" value="OMP_efflux"/>
</dbReference>
<name>A0ABZ2DCN8_9SPHN</name>
<dbReference type="PANTHER" id="PTHR30203">
    <property type="entry name" value="OUTER MEMBRANE CATION EFFLUX PROTEIN"/>
    <property type="match status" value="1"/>
</dbReference>
<dbReference type="RefSeq" id="WP_338446991.1">
    <property type="nucleotide sequence ID" value="NZ_CP144918.1"/>
</dbReference>
<dbReference type="InterPro" id="IPR010131">
    <property type="entry name" value="MdtP/NodT-like"/>
</dbReference>
<feature type="chain" id="PRO_5046449429" evidence="2">
    <location>
        <begin position="22"/>
        <end position="411"/>
    </location>
</feature>
<reference evidence="3 4" key="1">
    <citation type="submission" date="2024-02" db="EMBL/GenBank/DDBJ databases">
        <title>The whole genome sequence of five bacterial samples isolated from Abu Dhabi Sabkha-shore region.</title>
        <authorList>
            <person name="Sudalaimuthuasari N."/>
            <person name="Sarfraz B."/>
            <person name="Tuyisabe J.D."/>
            <person name="Mugisha Ntwali L.D.M."/>
            <person name="Ali A.I.A.A."/>
            <person name="Almansoori S.Z.A."/>
            <person name="Alajami H.S.A."/>
            <person name="Almeqbaali A.A.S."/>
            <person name="Kundu B."/>
            <person name="Saeed E.E."/>
            <person name="Sukumarinath V."/>
            <person name="Mishra A.K."/>
            <person name="Hazzouri K.M."/>
            <person name="Almaskari R."/>
            <person name="Sharma A.K."/>
            <person name="Amiri K.M.A."/>
        </authorList>
    </citation>
    <scope>NUCLEOTIDE SEQUENCE [LARGE SCALE GENOMIC DNA]</scope>
    <source>
        <strain evidence="4">kcgeb_sd</strain>
    </source>
</reference>
<evidence type="ECO:0000313" key="4">
    <source>
        <dbReference type="Proteomes" id="UP001335183"/>
    </source>
</evidence>
<organism evidence="3 4">
    <name type="scientific">Pelagerythrobacter marensis</name>
    <dbReference type="NCBI Taxonomy" id="543877"/>
    <lineage>
        <taxon>Bacteria</taxon>
        <taxon>Pseudomonadati</taxon>
        <taxon>Pseudomonadota</taxon>
        <taxon>Alphaproteobacteria</taxon>
        <taxon>Sphingomonadales</taxon>
        <taxon>Erythrobacteraceae</taxon>
        <taxon>Pelagerythrobacter</taxon>
    </lineage>
</organism>
<feature type="signal peptide" evidence="2">
    <location>
        <begin position="1"/>
        <end position="21"/>
    </location>
</feature>
<dbReference type="EMBL" id="CP144918">
    <property type="protein sequence ID" value="WWA48105.1"/>
    <property type="molecule type" value="Genomic_DNA"/>
</dbReference>
<evidence type="ECO:0000313" key="3">
    <source>
        <dbReference type="EMBL" id="WWA48105.1"/>
    </source>
</evidence>